<sequence>MQVRRVIKKMVRGLWLALMVLSLTLTVQWHESAVAAQAKPYNELTFPPLPEVTIPEYTQFTMDNGIQVFLMADRDLPLVTGRAMFNTGDRLEPKEKVGLAGLVGVVMRSGGTQTYTPDELNRSLEDRAASIETSIGTSAATAQFSALTPDTDEVLRLFAQVLRQPAFDEQQLQLAKTQLEGSIARRNDSPDDIASREFQKLIYGAESPYARTVEYETLEAIDRQDLIDFYQQYFVPNNMMLGLVGDFDPAQMRQKLEATFRDWQPNPNFKHPPLPQVSQSQAGEIFLVNQPQLTQSNVLMGHLGGQLDSPDFFALSVMNEVLNGLGGRLFNEVRSRQGLAYSVYGVWSARYDYPGIFIAGGSTRSEATVPFIQALRQEFDRIIQKPITAQELAAAKDGVLNSFVFNFQQPSQTLSRLMRYTYYGYPEDFIFQYQRGVEATTIEDVQRVAQEYLQPEEMVTLVVGNQDQIDPPLSALSEDGGVTAIDVTIPKQS</sequence>
<dbReference type="Pfam" id="PF05193">
    <property type="entry name" value="Peptidase_M16_C"/>
    <property type="match status" value="1"/>
</dbReference>
<dbReference type="AlphaFoldDB" id="A0A1L9QQ22"/>
<evidence type="ECO:0000313" key="4">
    <source>
        <dbReference type="EMBL" id="OJJ24781.1"/>
    </source>
</evidence>
<protein>
    <submittedName>
        <fullName evidence="4">Peptidase M16</fullName>
    </submittedName>
</protein>
<dbReference type="InterPro" id="IPR011249">
    <property type="entry name" value="Metalloenz_LuxS/M16"/>
</dbReference>
<dbReference type="EMBL" id="MLAW01000025">
    <property type="protein sequence ID" value="OJJ24781.1"/>
    <property type="molecule type" value="Genomic_DNA"/>
</dbReference>
<dbReference type="PANTHER" id="PTHR11851:SF225">
    <property type="entry name" value="NON-PEPTIDASE HOMOLOG YMXG"/>
    <property type="match status" value="1"/>
</dbReference>
<keyword evidence="1" id="KW-0732">Signal</keyword>
<evidence type="ECO:0000259" key="2">
    <source>
        <dbReference type="Pfam" id="PF00675"/>
    </source>
</evidence>
<dbReference type="PANTHER" id="PTHR11851">
    <property type="entry name" value="METALLOPROTEASE"/>
    <property type="match status" value="1"/>
</dbReference>
<gene>
    <name evidence="4" type="ORF">BI308_14505</name>
</gene>
<dbReference type="Pfam" id="PF00675">
    <property type="entry name" value="Peptidase_M16"/>
    <property type="match status" value="1"/>
</dbReference>
<feature type="domain" description="Peptidase M16 N-terminal" evidence="2">
    <location>
        <begin position="84"/>
        <end position="196"/>
    </location>
</feature>
<feature type="chain" id="PRO_5012566895" evidence="1">
    <location>
        <begin position="30"/>
        <end position="493"/>
    </location>
</feature>
<comment type="caution">
    <text evidence="4">The sequence shown here is derived from an EMBL/GenBank/DDBJ whole genome shotgun (WGS) entry which is preliminary data.</text>
</comment>
<dbReference type="InterPro" id="IPR007863">
    <property type="entry name" value="Peptidase_M16_C"/>
</dbReference>
<dbReference type="STRING" id="1925591.BI308_14505"/>
<dbReference type="GO" id="GO:0046872">
    <property type="term" value="F:metal ion binding"/>
    <property type="evidence" value="ECO:0007669"/>
    <property type="project" value="InterPro"/>
</dbReference>
<evidence type="ECO:0000313" key="5">
    <source>
        <dbReference type="Proteomes" id="UP000183940"/>
    </source>
</evidence>
<dbReference type="InterPro" id="IPR011765">
    <property type="entry name" value="Pept_M16_N"/>
</dbReference>
<accession>A0A1L9QQ22</accession>
<feature type="domain" description="Peptidase M16 C-terminal" evidence="3">
    <location>
        <begin position="221"/>
        <end position="397"/>
    </location>
</feature>
<evidence type="ECO:0000259" key="3">
    <source>
        <dbReference type="Pfam" id="PF05193"/>
    </source>
</evidence>
<dbReference type="Gene3D" id="3.30.830.10">
    <property type="entry name" value="Metalloenzyme, LuxS/M16 peptidase-like"/>
    <property type="match status" value="2"/>
</dbReference>
<proteinExistence type="predicted"/>
<feature type="signal peptide" evidence="1">
    <location>
        <begin position="1"/>
        <end position="29"/>
    </location>
</feature>
<name>A0A1L9QQ22_9CYAN</name>
<dbReference type="InterPro" id="IPR050361">
    <property type="entry name" value="MPP/UQCRC_Complex"/>
</dbReference>
<reference evidence="4" key="1">
    <citation type="submission" date="2016-10" db="EMBL/GenBank/DDBJ databases">
        <title>CRISPR-Cas defence system in Roseofilum reptotaenium: evidence of a bacteriophage-cyanobacterium arms race in the coral black band disease.</title>
        <authorList>
            <person name="Buerger P."/>
            <person name="Wood-Charlson E.M."/>
            <person name="Weynberg K.D."/>
            <person name="Willis B."/>
            <person name="Van Oppen M.J."/>
        </authorList>
    </citation>
    <scope>NUCLEOTIDE SEQUENCE [LARGE SCALE GENOMIC DNA]</scope>
    <source>
        <strain evidence="4">AO1-A</strain>
    </source>
</reference>
<evidence type="ECO:0000256" key="1">
    <source>
        <dbReference type="SAM" id="SignalP"/>
    </source>
</evidence>
<keyword evidence="5" id="KW-1185">Reference proteome</keyword>
<dbReference type="SUPFAM" id="SSF63411">
    <property type="entry name" value="LuxS/MPP-like metallohydrolase"/>
    <property type="match status" value="2"/>
</dbReference>
<dbReference type="Proteomes" id="UP000183940">
    <property type="component" value="Unassembled WGS sequence"/>
</dbReference>
<organism evidence="4 5">
    <name type="scientific">Roseofilum reptotaenium AO1-A</name>
    <dbReference type="NCBI Taxonomy" id="1925591"/>
    <lineage>
        <taxon>Bacteria</taxon>
        <taxon>Bacillati</taxon>
        <taxon>Cyanobacteriota</taxon>
        <taxon>Cyanophyceae</taxon>
        <taxon>Desertifilales</taxon>
        <taxon>Desertifilaceae</taxon>
        <taxon>Roseofilum</taxon>
    </lineage>
</organism>